<evidence type="ECO:0000313" key="1">
    <source>
        <dbReference type="EMBL" id="GGD52500.1"/>
    </source>
</evidence>
<dbReference type="Proteomes" id="UP000597138">
    <property type="component" value="Unassembled WGS sequence"/>
</dbReference>
<evidence type="ECO:0000313" key="2">
    <source>
        <dbReference type="Proteomes" id="UP000597138"/>
    </source>
</evidence>
<reference evidence="2" key="1">
    <citation type="journal article" date="2019" name="Int. J. Syst. Evol. Microbiol.">
        <title>The Global Catalogue of Microorganisms (GCM) 10K type strain sequencing project: providing services to taxonomists for standard genome sequencing and annotation.</title>
        <authorList>
            <consortium name="The Broad Institute Genomics Platform"/>
            <consortium name="The Broad Institute Genome Sequencing Center for Infectious Disease"/>
            <person name="Wu L."/>
            <person name="Ma J."/>
        </authorList>
    </citation>
    <scope>NUCLEOTIDE SEQUENCE [LARGE SCALE GENOMIC DNA]</scope>
    <source>
        <strain evidence="2">CGMCC 1.11013</strain>
    </source>
</reference>
<gene>
    <name evidence="1" type="ORF">GCM10010985_02770</name>
</gene>
<keyword evidence="2" id="KW-1185">Reference proteome</keyword>
<name>A0ABQ1R137_9BURK</name>
<organism evidence="1 2">
    <name type="scientific">Caballeronia grimmiae</name>
    <dbReference type="NCBI Taxonomy" id="1071679"/>
    <lineage>
        <taxon>Bacteria</taxon>
        <taxon>Pseudomonadati</taxon>
        <taxon>Pseudomonadota</taxon>
        <taxon>Betaproteobacteria</taxon>
        <taxon>Burkholderiales</taxon>
        <taxon>Burkholderiaceae</taxon>
        <taxon>Caballeronia</taxon>
    </lineage>
</organism>
<dbReference type="EMBL" id="BMEG01000001">
    <property type="protein sequence ID" value="GGD52500.1"/>
    <property type="molecule type" value="Genomic_DNA"/>
</dbReference>
<protein>
    <submittedName>
        <fullName evidence="1">Uncharacterized protein</fullName>
    </submittedName>
</protein>
<sequence>MLSCDLCNRSGAAKAALVFSDVSFRHCRMMLQTVLGVANWDQLERIWEFIVGFFKFLWALLRFLGGG</sequence>
<comment type="caution">
    <text evidence="1">The sequence shown here is derived from an EMBL/GenBank/DDBJ whole genome shotgun (WGS) entry which is preliminary data.</text>
</comment>
<proteinExistence type="predicted"/>
<accession>A0ABQ1R137</accession>